<dbReference type="VEuPathDB" id="FungiDB:I7I53_05381"/>
<evidence type="ECO:0000313" key="1">
    <source>
        <dbReference type="EMBL" id="QSS57002.1"/>
    </source>
</evidence>
<evidence type="ECO:0000313" key="2">
    <source>
        <dbReference type="Proteomes" id="UP000663419"/>
    </source>
</evidence>
<dbReference type="Proteomes" id="UP000663419">
    <property type="component" value="Chromosome 5"/>
</dbReference>
<gene>
    <name evidence="1" type="ORF">I7I53_05381</name>
</gene>
<dbReference type="EMBL" id="CP069106">
    <property type="protein sequence ID" value="QSS57002.1"/>
    <property type="molecule type" value="Genomic_DNA"/>
</dbReference>
<reference evidence="1" key="1">
    <citation type="submission" date="2021-01" db="EMBL/GenBank/DDBJ databases">
        <title>Chromosome-level genome assembly of a human fungal pathogen reveals clustering of transcriptionally co-regulated genes.</title>
        <authorList>
            <person name="Voorhies M."/>
            <person name="Cohen S."/>
            <person name="Shea T.P."/>
            <person name="Petrus S."/>
            <person name="Munoz J.F."/>
            <person name="Poplawski S."/>
            <person name="Goldman W.E."/>
            <person name="Michael T."/>
            <person name="Cuomo C.A."/>
            <person name="Sil A."/>
            <person name="Beyhan S."/>
        </authorList>
    </citation>
    <scope>NUCLEOTIDE SEQUENCE</scope>
    <source>
        <strain evidence="1">H88</strain>
    </source>
</reference>
<dbReference type="AlphaFoldDB" id="A0A8A1LXV6"/>
<sequence>MSFQILSCPQGSYSNISGLYIDSRLPSPHPQGKHARYQHGRCLSAFPGVLRGTRVSDSRLHCPSARCRFAPLATGLLSSTTPSFMILIPACLSSSESVYLDI</sequence>
<name>A0A8A1LXV6_AJEC8</name>
<proteinExistence type="predicted"/>
<protein>
    <submittedName>
        <fullName evidence="1">Uncharacterized protein</fullName>
    </submittedName>
</protein>
<accession>A0A8A1LXV6</accession>
<organism evidence="1 2">
    <name type="scientific">Ajellomyces capsulatus (strain H88)</name>
    <name type="common">Darling's disease fungus</name>
    <name type="synonym">Histoplasma capsulatum</name>
    <dbReference type="NCBI Taxonomy" id="544711"/>
    <lineage>
        <taxon>Eukaryota</taxon>
        <taxon>Fungi</taxon>
        <taxon>Dikarya</taxon>
        <taxon>Ascomycota</taxon>
        <taxon>Pezizomycotina</taxon>
        <taxon>Eurotiomycetes</taxon>
        <taxon>Eurotiomycetidae</taxon>
        <taxon>Onygenales</taxon>
        <taxon>Ajellomycetaceae</taxon>
        <taxon>Histoplasma</taxon>
    </lineage>
</organism>